<comment type="caution">
    <text evidence="5">The sequence shown here is derived from an EMBL/GenBank/DDBJ whole genome shotgun (WGS) entry which is preliminary data.</text>
</comment>
<dbReference type="PROSITE" id="PS50005">
    <property type="entry name" value="TPR"/>
    <property type="match status" value="6"/>
</dbReference>
<dbReference type="InterPro" id="IPR011990">
    <property type="entry name" value="TPR-like_helical_dom_sf"/>
</dbReference>
<dbReference type="InterPro" id="IPR027417">
    <property type="entry name" value="P-loop_NTPase"/>
</dbReference>
<evidence type="ECO:0000313" key="5">
    <source>
        <dbReference type="EMBL" id="CAH3109223.1"/>
    </source>
</evidence>
<dbReference type="SUPFAM" id="SSF81901">
    <property type="entry name" value="HCP-like"/>
    <property type="match status" value="2"/>
</dbReference>
<keyword evidence="6" id="KW-1185">Reference proteome</keyword>
<organism evidence="5 6">
    <name type="scientific">Porites lobata</name>
    <dbReference type="NCBI Taxonomy" id="104759"/>
    <lineage>
        <taxon>Eukaryota</taxon>
        <taxon>Metazoa</taxon>
        <taxon>Cnidaria</taxon>
        <taxon>Anthozoa</taxon>
        <taxon>Hexacorallia</taxon>
        <taxon>Scleractinia</taxon>
        <taxon>Fungiina</taxon>
        <taxon>Poritidae</taxon>
        <taxon>Porites</taxon>
    </lineage>
</organism>
<dbReference type="Gene3D" id="3.40.50.300">
    <property type="entry name" value="P-loop containing nucleotide triphosphate hydrolases"/>
    <property type="match status" value="1"/>
</dbReference>
<dbReference type="SUPFAM" id="SSF52540">
    <property type="entry name" value="P-loop containing nucleoside triphosphate hydrolases"/>
    <property type="match status" value="1"/>
</dbReference>
<proteinExistence type="predicted"/>
<feature type="repeat" description="TPR" evidence="3">
    <location>
        <begin position="858"/>
        <end position="891"/>
    </location>
</feature>
<dbReference type="PANTHER" id="PTHR45641:SF19">
    <property type="entry name" value="NEPHROCYSTIN-3"/>
    <property type="match status" value="1"/>
</dbReference>
<feature type="coiled-coil region" evidence="4">
    <location>
        <begin position="171"/>
        <end position="198"/>
    </location>
</feature>
<reference evidence="5 6" key="1">
    <citation type="submission" date="2022-05" db="EMBL/GenBank/DDBJ databases">
        <authorList>
            <consortium name="Genoscope - CEA"/>
            <person name="William W."/>
        </authorList>
    </citation>
    <scope>NUCLEOTIDE SEQUENCE [LARGE SCALE GENOMIC DNA]</scope>
</reference>
<dbReference type="Gene3D" id="1.25.40.10">
    <property type="entry name" value="Tetratricopeptide repeat domain"/>
    <property type="match status" value="4"/>
</dbReference>
<keyword evidence="4" id="KW-0175">Coiled coil</keyword>
<keyword evidence="2 3" id="KW-0802">TPR repeat</keyword>
<accession>A0ABN8NJP6</accession>
<evidence type="ECO:0000313" key="6">
    <source>
        <dbReference type="Proteomes" id="UP001159405"/>
    </source>
</evidence>
<dbReference type="InterPro" id="IPR019734">
    <property type="entry name" value="TPR_rpt"/>
</dbReference>
<feature type="repeat" description="TPR" evidence="3">
    <location>
        <begin position="774"/>
        <end position="807"/>
    </location>
</feature>
<feature type="repeat" description="TPR" evidence="3">
    <location>
        <begin position="900"/>
        <end position="933"/>
    </location>
</feature>
<dbReference type="Pfam" id="PF13374">
    <property type="entry name" value="TPR_10"/>
    <property type="match status" value="2"/>
</dbReference>
<feature type="repeat" description="TPR" evidence="3">
    <location>
        <begin position="690"/>
        <end position="723"/>
    </location>
</feature>
<dbReference type="EMBL" id="CALNXK010000021">
    <property type="protein sequence ID" value="CAH3109223.1"/>
    <property type="molecule type" value="Genomic_DNA"/>
</dbReference>
<feature type="repeat" description="TPR" evidence="3">
    <location>
        <begin position="1025"/>
        <end position="1058"/>
    </location>
</feature>
<gene>
    <name evidence="5" type="ORF">PLOB_00017646</name>
</gene>
<dbReference type="Proteomes" id="UP001159405">
    <property type="component" value="Unassembled WGS sequence"/>
</dbReference>
<evidence type="ECO:0000256" key="2">
    <source>
        <dbReference type="ARBA" id="ARBA00022803"/>
    </source>
</evidence>
<feature type="repeat" description="TPR" evidence="3">
    <location>
        <begin position="941"/>
        <end position="974"/>
    </location>
</feature>
<keyword evidence="1" id="KW-0677">Repeat</keyword>
<dbReference type="SUPFAM" id="SSF48452">
    <property type="entry name" value="TPR-like"/>
    <property type="match status" value="1"/>
</dbReference>
<dbReference type="SMART" id="SM00028">
    <property type="entry name" value="TPR"/>
    <property type="match status" value="15"/>
</dbReference>
<sequence length="1272" mass="144539">MAASQEFSKEQLNYYRICYVTTDILTESLRSLFKQEWDNRYKATLGEWKDDPKSGMDFYNGESPRNQRRNAHLLVTIQNGDRAKWDCTMLFYAILYSDCIGSSLSPTVKTNVDNLRKFRNEEFAHMPRGSLEDADFQNTISKVHGVFQALGLSTSRIDDVKNQTYFPTKEVSLVLKEVDDLQQELRQEKQQRKVLEDQLEKDISPFCILPPKPSHNITGRNREVAEITKQLKELKGANKNELSYLYISGNPGSGKSQLAGLVAKRFFDEARDIPSSTPCVMTLNAASPDSLLESYALMARQVKCPEYAVTNTIISKDVKTEEKISNLKTLISARIELYTSWLLIVDNVFSMPWVHVHLPERGNEQWSNGQILITTQDVSSIPSTGSFVNHVSISRGMEADDSCSLLAMLSGISDCEIEKEVAMKLDYQPLALASAATYVKQVRQNKTTSNFTWVDYLEKIEKGQRSTTEKFLSQSNLCYPKSMTAATTLAVENAMMSDEIVGHTFALLSLCSADPLSVDIVFNYISRVDEQAADKELICLNLKRCSLVLFEEDESGAFIRIHQIVHDAIKTVMKDHQEPRNSSLIINTAAASFSQFITAIPEHSKTYSDTIHLIPHLKALIIVIESLFPEKNTTHDNKGTLRPDNINSDYLFQLGEICTEHGEHHISMKYHEYALTIKLTILGPDDTEVADSYLHLGYILQRLGHFKRAKEHQERALEIYLKKLGPDHIYTACAYSGLGTIHKDLGDLELAKEYQERSVTIILEKPSPDRFGVASCYHHLGCIHHDLGDLGLAKEYLERALAINLKKLGPDHANVANCKHHLGRLQRDLGDLEGAKEYHERALAIDLKRLGPDHADVASSYHHLGCIHYDLGDLERAKEYHERALAINLRRLGPDNVDIAISYHHLGRIHHDLGDFERAKEYHERALAIDLKRRGDHANVAVSYHHLGRIQRVLGDLEGAKEYHERALTIDLKRLGPDNVDVAVSYHNLARIHLGLGELERAKEYHERTLAIYLKRLGPDHANVASCYHHLGRIHHALGDLERAKEYHERALAIYLKRLGPDHINVASCCHHLGRIHHDLGDLDRAKEYHERALAIYLKRLGPDHINVASCCHHLGRIHHDLGDLDRAKEYHERALAIYLKRLGPDHINVASCCHHLGRIHHDLGDLDRAKEYHERALAIYLKRLGPDHINVASCCHHLGRIHHDLGDLDRAKEYHERALAIYLKRLGPDHINVASCCHHLGRIHHDLGDLDRAKEYRDRSLAIEKNKPSWW</sequence>
<dbReference type="Pfam" id="PF13424">
    <property type="entry name" value="TPR_12"/>
    <property type="match status" value="6"/>
</dbReference>
<evidence type="ECO:0008006" key="7">
    <source>
        <dbReference type="Google" id="ProtNLM"/>
    </source>
</evidence>
<dbReference type="PANTHER" id="PTHR45641">
    <property type="entry name" value="TETRATRICOPEPTIDE REPEAT PROTEIN (AFU_ORTHOLOGUE AFUA_6G03870)"/>
    <property type="match status" value="1"/>
</dbReference>
<evidence type="ECO:0000256" key="4">
    <source>
        <dbReference type="SAM" id="Coils"/>
    </source>
</evidence>
<name>A0ABN8NJP6_9CNID</name>
<protein>
    <recommendedName>
        <fullName evidence="7">Nephrocystin-3</fullName>
    </recommendedName>
</protein>
<evidence type="ECO:0000256" key="1">
    <source>
        <dbReference type="ARBA" id="ARBA00022737"/>
    </source>
</evidence>
<evidence type="ECO:0000256" key="3">
    <source>
        <dbReference type="PROSITE-ProRule" id="PRU00339"/>
    </source>
</evidence>